<evidence type="ECO:0000256" key="4">
    <source>
        <dbReference type="ARBA" id="ARBA00023004"/>
    </source>
</evidence>
<dbReference type="EMBL" id="CP127173">
    <property type="protein sequence ID" value="WIV52992.1"/>
    <property type="molecule type" value="Genomic_DNA"/>
</dbReference>
<keyword evidence="3" id="KW-0560">Oxidoreductase</keyword>
<dbReference type="InterPro" id="IPR017941">
    <property type="entry name" value="Rieske_2Fe-2S"/>
</dbReference>
<evidence type="ECO:0000256" key="3">
    <source>
        <dbReference type="ARBA" id="ARBA00023002"/>
    </source>
</evidence>
<accession>A0ABY8X9L3</accession>
<dbReference type="InterPro" id="IPR015881">
    <property type="entry name" value="ARHD_Rieske_2Fe_2S"/>
</dbReference>
<gene>
    <name evidence="8" type="ORF">QP939_29135</name>
</gene>
<organism evidence="8 9">
    <name type="scientific">Amycolatopsis nalaikhensis</name>
    <dbReference type="NCBI Taxonomy" id="715472"/>
    <lineage>
        <taxon>Bacteria</taxon>
        <taxon>Bacillati</taxon>
        <taxon>Actinomycetota</taxon>
        <taxon>Actinomycetes</taxon>
        <taxon>Pseudonocardiales</taxon>
        <taxon>Pseudonocardiaceae</taxon>
        <taxon>Amycolatopsis</taxon>
    </lineage>
</organism>
<evidence type="ECO:0000256" key="6">
    <source>
        <dbReference type="SAM" id="MobiDB-lite"/>
    </source>
</evidence>
<dbReference type="PROSITE" id="PS51296">
    <property type="entry name" value="RIESKE"/>
    <property type="match status" value="1"/>
</dbReference>
<evidence type="ECO:0000313" key="8">
    <source>
        <dbReference type="EMBL" id="WIV52992.1"/>
    </source>
</evidence>
<feature type="domain" description="Rieske" evidence="7">
    <location>
        <begin position="105"/>
        <end position="212"/>
    </location>
</feature>
<dbReference type="PANTHER" id="PTHR21266:SF59">
    <property type="entry name" value="BLR4922 PROTEIN"/>
    <property type="match status" value="1"/>
</dbReference>
<dbReference type="PANTHER" id="PTHR21266">
    <property type="entry name" value="IRON-SULFUR DOMAIN CONTAINING PROTEIN"/>
    <property type="match status" value="1"/>
</dbReference>
<dbReference type="Gene3D" id="3.90.380.10">
    <property type="entry name" value="Naphthalene 1,2-dioxygenase Alpha Subunit, Chain A, domain 1"/>
    <property type="match status" value="1"/>
</dbReference>
<dbReference type="Pfam" id="PF19301">
    <property type="entry name" value="LigXa_C"/>
    <property type="match status" value="1"/>
</dbReference>
<dbReference type="InterPro" id="IPR045623">
    <property type="entry name" value="LigXa_C"/>
</dbReference>
<evidence type="ECO:0000256" key="1">
    <source>
        <dbReference type="ARBA" id="ARBA00022714"/>
    </source>
</evidence>
<keyword evidence="9" id="KW-1185">Reference proteome</keyword>
<protein>
    <submittedName>
        <fullName evidence="8">Rieske 2Fe-2S domain-containing protein</fullName>
    </submittedName>
</protein>
<feature type="region of interest" description="Disordered" evidence="6">
    <location>
        <begin position="496"/>
        <end position="515"/>
    </location>
</feature>
<evidence type="ECO:0000256" key="2">
    <source>
        <dbReference type="ARBA" id="ARBA00022723"/>
    </source>
</evidence>
<dbReference type="Proteomes" id="UP001227101">
    <property type="component" value="Chromosome"/>
</dbReference>
<dbReference type="InterPro" id="IPR036922">
    <property type="entry name" value="Rieske_2Fe-2S_sf"/>
</dbReference>
<dbReference type="PROSITE" id="PS00570">
    <property type="entry name" value="RING_HYDROXYL_ALPHA"/>
    <property type="match status" value="1"/>
</dbReference>
<proteinExistence type="predicted"/>
<dbReference type="SUPFAM" id="SSF50022">
    <property type="entry name" value="ISP domain"/>
    <property type="match status" value="1"/>
</dbReference>
<dbReference type="SUPFAM" id="SSF55961">
    <property type="entry name" value="Bet v1-like"/>
    <property type="match status" value="1"/>
</dbReference>
<dbReference type="Pfam" id="PF00355">
    <property type="entry name" value="Rieske"/>
    <property type="match status" value="1"/>
</dbReference>
<name>A0ABY8X9L3_9PSEU</name>
<dbReference type="RefSeq" id="WP_285449390.1">
    <property type="nucleotide sequence ID" value="NZ_CP127173.1"/>
</dbReference>
<sequence>MELTWEFSGTDDTLLMLQPALRSADLLGRMVAKTCLTGVESHVSIENVNDVRVPVLGLSRVPLARPVYCGTPRSRGEAMLSSSDNELLTKVGPGTPMGSMMREYWMPAMVSTELPAPDCDPVRVLLLGERFIAFRDSSGKVGMLAAQCPHRGASLFFGRNEEGGLRCVYHGWKFDVSGRCLDMPNEPPESNFKDKVRARSVPVVERGGLVWAYLGSQSEPPPLPALEFFDEELSETRFINVFQINCNWLQALEGDIDTSHFGFLHVGHLSNDAAPEGTFLRHMLEDRAPRYKVVDTEFGSSYGAYRPAGNDQETYWRIAHYLFPFYTMIPTGLLGSSKTVTARVPLDDEHTMVYLATADEVPSDLAIGAETYQNLKLLPNTTDWHGRFRSARTIENDFEVDREAQRSGRSFTGLDSVPLEDRAMTESMGPVLDRSGEHLGSSDVMVIRVRRRILRALRHFTDSGELPPGANEPDLYRQRSGGVVLPTGADWLTATQGLRDGSEKPTTDPALAAGV</sequence>
<reference evidence="8 9" key="1">
    <citation type="submission" date="2023-06" db="EMBL/GenBank/DDBJ databases">
        <authorList>
            <person name="Oyuntsetseg B."/>
            <person name="Kim S.B."/>
        </authorList>
    </citation>
    <scope>NUCLEOTIDE SEQUENCE [LARGE SCALE GENOMIC DNA]</scope>
    <source>
        <strain evidence="8 9">2-2</strain>
    </source>
</reference>
<evidence type="ECO:0000256" key="5">
    <source>
        <dbReference type="ARBA" id="ARBA00023014"/>
    </source>
</evidence>
<dbReference type="Gene3D" id="2.102.10.10">
    <property type="entry name" value="Rieske [2Fe-2S] iron-sulphur domain"/>
    <property type="match status" value="1"/>
</dbReference>
<evidence type="ECO:0000313" key="9">
    <source>
        <dbReference type="Proteomes" id="UP001227101"/>
    </source>
</evidence>
<dbReference type="InterPro" id="IPR050584">
    <property type="entry name" value="Cholesterol_7-desaturase"/>
</dbReference>
<keyword evidence="5" id="KW-0411">Iron-sulfur</keyword>
<dbReference type="CDD" id="cd03479">
    <property type="entry name" value="Rieske_RO_Alpha_PhDO_like"/>
    <property type="match status" value="1"/>
</dbReference>
<keyword evidence="1" id="KW-0001">2Fe-2S</keyword>
<keyword evidence="4" id="KW-0408">Iron</keyword>
<keyword evidence="2" id="KW-0479">Metal-binding</keyword>
<evidence type="ECO:0000259" key="7">
    <source>
        <dbReference type="PROSITE" id="PS51296"/>
    </source>
</evidence>